<dbReference type="EMBL" id="GHBP01003354">
    <property type="protein sequence ID" value="NDJ93363.1"/>
    <property type="molecule type" value="Transcribed_RNA"/>
</dbReference>
<accession>A0A6G3MHB2</accession>
<evidence type="ECO:0000313" key="8">
    <source>
        <dbReference type="EMBL" id="NDJ93363.1"/>
    </source>
</evidence>
<proteinExistence type="predicted"/>
<evidence type="ECO:0000256" key="1">
    <source>
        <dbReference type="ARBA" id="ARBA00012674"/>
    </source>
</evidence>
<dbReference type="SMART" id="SM00745">
    <property type="entry name" value="MIT"/>
    <property type="match status" value="1"/>
</dbReference>
<feature type="region of interest" description="Disordered" evidence="6">
    <location>
        <begin position="81"/>
        <end position="111"/>
    </location>
</feature>
<dbReference type="GO" id="GO:0015031">
    <property type="term" value="P:protein transport"/>
    <property type="evidence" value="ECO:0007669"/>
    <property type="project" value="UniProtKB-KW"/>
</dbReference>
<evidence type="ECO:0000256" key="5">
    <source>
        <dbReference type="ARBA" id="ARBA00048883"/>
    </source>
</evidence>
<evidence type="ECO:0000256" key="2">
    <source>
        <dbReference type="ARBA" id="ARBA00022448"/>
    </source>
</evidence>
<protein>
    <recommendedName>
        <fullName evidence="1">vesicle-fusing ATPase</fullName>
        <ecNumber evidence="1">3.6.4.6</ecNumber>
    </recommendedName>
</protein>
<name>A0A6G3MHB2_HENSL</name>
<dbReference type="Pfam" id="PF04212">
    <property type="entry name" value="MIT"/>
    <property type="match status" value="1"/>
</dbReference>
<evidence type="ECO:0000259" key="7">
    <source>
        <dbReference type="SMART" id="SM00745"/>
    </source>
</evidence>
<dbReference type="Gene3D" id="1.20.58.80">
    <property type="entry name" value="Phosphotransferase system, lactose/cellobiose-type IIA subunit"/>
    <property type="match status" value="1"/>
</dbReference>
<dbReference type="EC" id="3.6.4.6" evidence="1"/>
<organism evidence="8">
    <name type="scientific">Henneguya salminicola</name>
    <name type="common">Myxosporean</name>
    <dbReference type="NCBI Taxonomy" id="69463"/>
    <lineage>
        <taxon>Eukaryota</taxon>
        <taxon>Metazoa</taxon>
        <taxon>Cnidaria</taxon>
        <taxon>Myxozoa</taxon>
        <taxon>Myxosporea</taxon>
        <taxon>Bivalvulida</taxon>
        <taxon>Platysporina</taxon>
        <taxon>Myxobolidae</taxon>
        <taxon>Henneguya</taxon>
    </lineage>
</organism>
<dbReference type="SUPFAM" id="SSF116846">
    <property type="entry name" value="MIT domain"/>
    <property type="match status" value="1"/>
</dbReference>
<keyword evidence="4" id="KW-0653">Protein transport</keyword>
<feature type="compositionally biased region" description="Basic and acidic residues" evidence="6">
    <location>
        <begin position="91"/>
        <end position="101"/>
    </location>
</feature>
<comment type="catalytic activity">
    <reaction evidence="5">
        <text>ATP + H2O = ADP + phosphate + H(+)</text>
        <dbReference type="Rhea" id="RHEA:13065"/>
        <dbReference type="ChEBI" id="CHEBI:15377"/>
        <dbReference type="ChEBI" id="CHEBI:15378"/>
        <dbReference type="ChEBI" id="CHEBI:30616"/>
        <dbReference type="ChEBI" id="CHEBI:43474"/>
        <dbReference type="ChEBI" id="CHEBI:456216"/>
        <dbReference type="EC" id="3.6.4.6"/>
    </reaction>
</comment>
<keyword evidence="2" id="KW-0813">Transport</keyword>
<keyword evidence="3" id="KW-0378">Hydrolase</keyword>
<dbReference type="GO" id="GO:0016787">
    <property type="term" value="F:hydrolase activity"/>
    <property type="evidence" value="ECO:0007669"/>
    <property type="project" value="UniProtKB-KW"/>
</dbReference>
<dbReference type="AlphaFoldDB" id="A0A6G3MHB2"/>
<reference evidence="8" key="1">
    <citation type="submission" date="2018-11" db="EMBL/GenBank/DDBJ databases">
        <title>Henneguya salminicola genome and transcriptome.</title>
        <authorList>
            <person name="Yahalomi D."/>
            <person name="Atkinson S.D."/>
            <person name="Neuhof M."/>
            <person name="Chang E.S."/>
            <person name="Philippe H."/>
            <person name="Cartwright P."/>
            <person name="Bartholomew J.L."/>
            <person name="Huchon D."/>
        </authorList>
    </citation>
    <scope>NUCLEOTIDE SEQUENCE</scope>
    <source>
        <strain evidence="8">Hz1</strain>
        <tissue evidence="8">Whole</tissue>
    </source>
</reference>
<evidence type="ECO:0000256" key="3">
    <source>
        <dbReference type="ARBA" id="ARBA00022801"/>
    </source>
</evidence>
<evidence type="ECO:0000256" key="4">
    <source>
        <dbReference type="ARBA" id="ARBA00022927"/>
    </source>
</evidence>
<evidence type="ECO:0000256" key="6">
    <source>
        <dbReference type="SAM" id="MobiDB-lite"/>
    </source>
</evidence>
<dbReference type="InterPro" id="IPR036181">
    <property type="entry name" value="MIT_dom_sf"/>
</dbReference>
<sequence>MSEDFLKKAIDTITQATEEDNKGKYESALNLYCHGIELFRLCIKYEVQKGNACNAILAKCDEYLNRAEEIKKFLNEKKNKQPVAEGGTSKCKNDDNEESKRLKNQLKCAKS</sequence>
<dbReference type="InterPro" id="IPR007330">
    <property type="entry name" value="MIT_dom"/>
</dbReference>
<feature type="domain" description="MIT" evidence="7">
    <location>
        <begin position="2"/>
        <end position="80"/>
    </location>
</feature>
<dbReference type="FunFam" id="1.20.58.80:FF:000004">
    <property type="entry name" value="Vacuolar protein sorting-associated protein 4"/>
    <property type="match status" value="1"/>
</dbReference>